<dbReference type="GeneTree" id="ENSGT00970000193466"/>
<dbReference type="AlphaFoldDB" id="A0A3Q4NBF1"/>
<dbReference type="Gene3D" id="2.60.40.10">
    <property type="entry name" value="Immunoglobulins"/>
    <property type="match status" value="1"/>
</dbReference>
<dbReference type="InterPro" id="IPR013783">
    <property type="entry name" value="Ig-like_fold"/>
</dbReference>
<accession>A0A3Q4NBF1</accession>
<dbReference type="InterPro" id="IPR013106">
    <property type="entry name" value="Ig_V-set"/>
</dbReference>
<dbReference type="Pfam" id="PF07686">
    <property type="entry name" value="V-set"/>
    <property type="match status" value="1"/>
</dbReference>
<evidence type="ECO:0000313" key="5">
    <source>
        <dbReference type="Ensembl" id="ENSNBRP00000031689.1"/>
    </source>
</evidence>
<dbReference type="SUPFAM" id="SSF48726">
    <property type="entry name" value="Immunoglobulin"/>
    <property type="match status" value="1"/>
</dbReference>
<organism evidence="5 6">
    <name type="scientific">Neolamprologus brichardi</name>
    <name type="common">Fairy cichlid</name>
    <name type="synonym">Lamprologus brichardi</name>
    <dbReference type="NCBI Taxonomy" id="32507"/>
    <lineage>
        <taxon>Eukaryota</taxon>
        <taxon>Metazoa</taxon>
        <taxon>Chordata</taxon>
        <taxon>Craniata</taxon>
        <taxon>Vertebrata</taxon>
        <taxon>Euteleostomi</taxon>
        <taxon>Actinopterygii</taxon>
        <taxon>Neopterygii</taxon>
        <taxon>Teleostei</taxon>
        <taxon>Neoteleostei</taxon>
        <taxon>Acanthomorphata</taxon>
        <taxon>Ovalentaria</taxon>
        <taxon>Cichlomorphae</taxon>
        <taxon>Cichliformes</taxon>
        <taxon>Cichlidae</taxon>
        <taxon>African cichlids</taxon>
        <taxon>Pseudocrenilabrinae</taxon>
        <taxon>Lamprologini</taxon>
        <taxon>Neolamprologus</taxon>
    </lineage>
</organism>
<keyword evidence="2" id="KW-0812">Transmembrane</keyword>
<dbReference type="GO" id="GO:0004888">
    <property type="term" value="F:transmembrane signaling receptor activity"/>
    <property type="evidence" value="ECO:0007669"/>
    <property type="project" value="TreeGrafter"/>
</dbReference>
<reference evidence="5" key="1">
    <citation type="submission" date="2025-08" db="UniProtKB">
        <authorList>
            <consortium name="Ensembl"/>
        </authorList>
    </citation>
    <scope>IDENTIFICATION</scope>
</reference>
<evidence type="ECO:0000256" key="2">
    <source>
        <dbReference type="ARBA" id="ARBA00022692"/>
    </source>
</evidence>
<dbReference type="GO" id="GO:0005886">
    <property type="term" value="C:plasma membrane"/>
    <property type="evidence" value="ECO:0007669"/>
    <property type="project" value="TreeGrafter"/>
</dbReference>
<feature type="domain" description="Immunoglobulin V-set" evidence="4">
    <location>
        <begin position="21"/>
        <end position="101"/>
    </location>
</feature>
<sequence>MFIFLTDSCCNSVTKIKSYKEDSVTISCPYESEYQNNLKYICRGTRPSTCLQQALITSDNKENGRFRLDDDKVLGKFTVSITRLTRRDSGLYLCGSGLSYSQWSFFVVNGLLQSHNVFLLGTNLLQDLHSFNLSVSLSTCLSCILSCVLASFSSTQRSLKARSTLEHWTLRSSAVSCSTCSTSNLTHEDSICLKQIINNEPGSVSDSAAVYELVCALT</sequence>
<keyword evidence="3" id="KW-0472">Membrane</keyword>
<reference evidence="5" key="2">
    <citation type="submission" date="2025-09" db="UniProtKB">
        <authorList>
            <consortium name="Ensembl"/>
        </authorList>
    </citation>
    <scope>IDENTIFICATION</scope>
</reference>
<dbReference type="InterPro" id="IPR050671">
    <property type="entry name" value="CD300_family_receptors"/>
</dbReference>
<dbReference type="PANTHER" id="PTHR11860">
    <property type="entry name" value="POLYMERIC-IMMUNOGLOBULIN RECEPTOR"/>
    <property type="match status" value="1"/>
</dbReference>
<evidence type="ECO:0000313" key="6">
    <source>
        <dbReference type="Proteomes" id="UP000261580"/>
    </source>
</evidence>
<proteinExistence type="predicted"/>
<evidence type="ECO:0000256" key="1">
    <source>
        <dbReference type="ARBA" id="ARBA00004370"/>
    </source>
</evidence>
<evidence type="ECO:0000259" key="4">
    <source>
        <dbReference type="Pfam" id="PF07686"/>
    </source>
</evidence>
<dbReference type="InterPro" id="IPR036179">
    <property type="entry name" value="Ig-like_dom_sf"/>
</dbReference>
<name>A0A3Q4NBF1_NEOBR</name>
<keyword evidence="6" id="KW-1185">Reference proteome</keyword>
<dbReference type="Ensembl" id="ENSNBRT00000032490.1">
    <property type="protein sequence ID" value="ENSNBRP00000031689.1"/>
    <property type="gene ID" value="ENSNBRG00000024079.1"/>
</dbReference>
<evidence type="ECO:0000256" key="3">
    <source>
        <dbReference type="ARBA" id="ARBA00023136"/>
    </source>
</evidence>
<dbReference type="Proteomes" id="UP000261580">
    <property type="component" value="Unassembled WGS sequence"/>
</dbReference>
<comment type="subcellular location">
    <subcellularLocation>
        <location evidence="1">Membrane</location>
    </subcellularLocation>
</comment>
<protein>
    <recommendedName>
        <fullName evidence="4">Immunoglobulin V-set domain-containing protein</fullName>
    </recommendedName>
</protein>
<dbReference type="PANTHER" id="PTHR11860:SF118">
    <property type="entry name" value="CMRF35-LIKE MOLECULE 3-RELATED"/>
    <property type="match status" value="1"/>
</dbReference>